<keyword evidence="2" id="KW-1185">Reference proteome</keyword>
<dbReference type="OrthoDB" id="3058101at2759"/>
<dbReference type="AlphaFoldDB" id="A0A8S0W3W2"/>
<sequence>MQTIPIIHMLPKSIWKLIIQDQWVDFEKLHASLEHGYDHNDNAKDFGNGYVIMKKDHLTSRRPIRTEAEWIRVFEAWSTGVTLLYPHRSMELKKYRLIVDEVFRASPQNVSPAIRFDVEVRRKYSRGPFRMDDHGELQALVLAQMYRPSATPTLPLAKRIASDSHQPSPAKRADIPCQLWNMGKCNDPCVNRRKHGTCSECGDSHRAYDTPTCRASLFSQGKDGTSADA</sequence>
<dbReference type="Proteomes" id="UP000467700">
    <property type="component" value="Unassembled WGS sequence"/>
</dbReference>
<proteinExistence type="predicted"/>
<evidence type="ECO:0000313" key="1">
    <source>
        <dbReference type="EMBL" id="CAA7269205.1"/>
    </source>
</evidence>
<dbReference type="EMBL" id="CACVBS010000075">
    <property type="protein sequence ID" value="CAA7269205.1"/>
    <property type="molecule type" value="Genomic_DNA"/>
</dbReference>
<accession>A0A8S0W3W2</accession>
<protein>
    <submittedName>
        <fullName evidence="1">Uncharacterized protein</fullName>
    </submittedName>
</protein>
<reference evidence="1 2" key="1">
    <citation type="submission" date="2020-01" db="EMBL/GenBank/DDBJ databases">
        <authorList>
            <person name="Gupta K D."/>
        </authorList>
    </citation>
    <scope>NUCLEOTIDE SEQUENCE [LARGE SCALE GENOMIC DNA]</scope>
</reference>
<name>A0A8S0W3W2_CYCAE</name>
<evidence type="ECO:0000313" key="2">
    <source>
        <dbReference type="Proteomes" id="UP000467700"/>
    </source>
</evidence>
<gene>
    <name evidence="1" type="ORF">AAE3_LOCUS11380</name>
</gene>
<organism evidence="1 2">
    <name type="scientific">Cyclocybe aegerita</name>
    <name type="common">Black poplar mushroom</name>
    <name type="synonym">Agrocybe aegerita</name>
    <dbReference type="NCBI Taxonomy" id="1973307"/>
    <lineage>
        <taxon>Eukaryota</taxon>
        <taxon>Fungi</taxon>
        <taxon>Dikarya</taxon>
        <taxon>Basidiomycota</taxon>
        <taxon>Agaricomycotina</taxon>
        <taxon>Agaricomycetes</taxon>
        <taxon>Agaricomycetidae</taxon>
        <taxon>Agaricales</taxon>
        <taxon>Agaricineae</taxon>
        <taxon>Bolbitiaceae</taxon>
        <taxon>Cyclocybe</taxon>
    </lineage>
</organism>
<comment type="caution">
    <text evidence="1">The sequence shown here is derived from an EMBL/GenBank/DDBJ whole genome shotgun (WGS) entry which is preliminary data.</text>
</comment>